<feature type="domain" description="UvrD-like helicase ATP-binding" evidence="9">
    <location>
        <begin position="14"/>
        <end position="265"/>
    </location>
</feature>
<evidence type="ECO:0000259" key="9">
    <source>
        <dbReference type="Pfam" id="PF00580"/>
    </source>
</evidence>
<dbReference type="GO" id="GO:0003677">
    <property type="term" value="F:DNA binding"/>
    <property type="evidence" value="ECO:0007669"/>
    <property type="project" value="InterPro"/>
</dbReference>
<dbReference type="Pfam" id="PF00580">
    <property type="entry name" value="UvrD-helicase"/>
    <property type="match status" value="1"/>
</dbReference>
<dbReference type="Pfam" id="PF13361">
    <property type="entry name" value="UvrD_C"/>
    <property type="match status" value="1"/>
</dbReference>
<evidence type="ECO:0000256" key="8">
    <source>
        <dbReference type="ARBA" id="ARBA00048988"/>
    </source>
</evidence>
<dbReference type="GO" id="GO:0043138">
    <property type="term" value="F:3'-5' DNA helicase activity"/>
    <property type="evidence" value="ECO:0007669"/>
    <property type="project" value="UniProtKB-EC"/>
</dbReference>
<keyword evidence="3 11" id="KW-0347">Helicase</keyword>
<dbReference type="GO" id="GO:0005524">
    <property type="term" value="F:ATP binding"/>
    <property type="evidence" value="ECO:0007669"/>
    <property type="project" value="UniProtKB-KW"/>
</dbReference>
<dbReference type="OrthoDB" id="203178at2157"/>
<evidence type="ECO:0000256" key="7">
    <source>
        <dbReference type="ARBA" id="ARBA00034808"/>
    </source>
</evidence>
<dbReference type="RefSeq" id="WP_138243815.1">
    <property type="nucleotide sequence ID" value="NZ_CP040330.1"/>
</dbReference>
<keyword evidence="2" id="KW-0378">Hydrolase</keyword>
<gene>
    <name evidence="11" type="ORF">FEJ81_02660</name>
</gene>
<accession>A0A4V1FYF1</accession>
<dbReference type="InterPro" id="IPR000212">
    <property type="entry name" value="DNA_helicase_UvrD/REP"/>
</dbReference>
<evidence type="ECO:0000256" key="5">
    <source>
        <dbReference type="ARBA" id="ARBA00023235"/>
    </source>
</evidence>
<name>A0A4V1FYF1_9EURY</name>
<dbReference type="AlphaFoldDB" id="A0A4V1FYF1"/>
<dbReference type="PANTHER" id="PTHR11070">
    <property type="entry name" value="UVRD / RECB / PCRA DNA HELICASE FAMILY MEMBER"/>
    <property type="match status" value="1"/>
</dbReference>
<sequence>MSDLAFEDIPISQAAEYPVTESVKIQGTAGCGKSTQAFRRMVECARERDIDVEDVAVISYRVDLIEELLNDLVDEVGLLYPFDLESAGGRTKYFGTAHAVAKRMLGKTDIVTWQDRKGWCNSRDWEYTGDRSLGKLFFSVNDWLVDNQVPAEEATRAPEYSDFESEFGRPIDIEPLLEDWLEYKLENDLYDFSDLLTVAISEELVPDVEILVIDELHDVYPLLNEVITMWIDEVRNQGGTVIVAGDTNQVINSYQGASAEFFEQIDLPEIWLDVSHRVPEQHFVPAKNVLSQSQDAPDVDAKSDDGELHVVRSGSHLPESDDVNNPVDLLDEHREFGEKVMFLARTQSQCEYISKSLRDAGILFGGSSGSTAWTRSDSHERVALYYCLRKLSSIDECDFEVKEWDSHAAFKQSVDISLRSDDLREFIKYVPTEYIVDSKEELRNELKGEDSWKESLLTLWVEPEFWSEFTRGADSLNALNLNQDLEAWVWPALENPDNAEKTLASTDSQLINVRTIHASKGAEADLVILYDGITRRIHNSMFESNEARKNEDRVWFVALTRSREKMVVVQDGFSYTTNYLNNIGKLL</sequence>
<keyword evidence="5" id="KW-0413">Isomerase</keyword>
<dbReference type="SUPFAM" id="SSF52540">
    <property type="entry name" value="P-loop containing nucleoside triphosphate hydrolases"/>
    <property type="match status" value="1"/>
</dbReference>
<dbReference type="InterPro" id="IPR014016">
    <property type="entry name" value="UvrD-like_ATP-bd"/>
</dbReference>
<reference evidence="12" key="1">
    <citation type="submission" date="2019-05" db="EMBL/GenBank/DDBJ databases">
        <title>Genome sequence and methylation pattern of the halophilic Archaeon Natrinema versiforme BOL5-4.</title>
        <authorList>
            <person name="DasSarma P."/>
            <person name="Anton B.P."/>
            <person name="DasSarma S.L."/>
            <person name="Martinez F.L."/>
            <person name="Guzman D."/>
            <person name="Roberts R.J."/>
            <person name="DasSarma S."/>
        </authorList>
    </citation>
    <scope>NUCLEOTIDE SEQUENCE [LARGE SCALE GENOMIC DNA]</scope>
    <source>
        <strain evidence="12">BOL5-4</strain>
    </source>
</reference>
<keyword evidence="4" id="KW-0067">ATP-binding</keyword>
<dbReference type="PANTHER" id="PTHR11070:SF2">
    <property type="entry name" value="ATP-DEPENDENT DNA HELICASE SRS2"/>
    <property type="match status" value="1"/>
</dbReference>
<dbReference type="GeneID" id="40264137"/>
<comment type="catalytic activity">
    <reaction evidence="6">
        <text>Couples ATP hydrolysis with the unwinding of duplex DNA by translocating in the 3'-5' direction.</text>
        <dbReference type="EC" id="5.6.2.4"/>
    </reaction>
</comment>
<feature type="domain" description="UvrD-like helicase C-terminal" evidence="10">
    <location>
        <begin position="504"/>
        <end position="568"/>
    </location>
</feature>
<dbReference type="InterPro" id="IPR027417">
    <property type="entry name" value="P-loop_NTPase"/>
</dbReference>
<dbReference type="KEGG" id="nvr:FEJ81_02660"/>
<protein>
    <recommendedName>
        <fullName evidence="7">DNA 3'-5' helicase</fullName>
        <ecNumber evidence="7">5.6.2.4</ecNumber>
    </recommendedName>
</protein>
<comment type="catalytic activity">
    <reaction evidence="8">
        <text>ATP + H2O = ADP + phosphate + H(+)</text>
        <dbReference type="Rhea" id="RHEA:13065"/>
        <dbReference type="ChEBI" id="CHEBI:15377"/>
        <dbReference type="ChEBI" id="CHEBI:15378"/>
        <dbReference type="ChEBI" id="CHEBI:30616"/>
        <dbReference type="ChEBI" id="CHEBI:43474"/>
        <dbReference type="ChEBI" id="CHEBI:456216"/>
        <dbReference type="EC" id="5.6.2.4"/>
    </reaction>
</comment>
<evidence type="ECO:0000256" key="2">
    <source>
        <dbReference type="ARBA" id="ARBA00022801"/>
    </source>
</evidence>
<evidence type="ECO:0000313" key="11">
    <source>
        <dbReference type="EMBL" id="QCS41302.1"/>
    </source>
</evidence>
<evidence type="ECO:0000256" key="1">
    <source>
        <dbReference type="ARBA" id="ARBA00022741"/>
    </source>
</evidence>
<dbReference type="GO" id="GO:0000725">
    <property type="term" value="P:recombinational repair"/>
    <property type="evidence" value="ECO:0007669"/>
    <property type="project" value="TreeGrafter"/>
</dbReference>
<organism evidence="11 12">
    <name type="scientific">Natrinema versiforme</name>
    <dbReference type="NCBI Taxonomy" id="88724"/>
    <lineage>
        <taxon>Archaea</taxon>
        <taxon>Methanobacteriati</taxon>
        <taxon>Methanobacteriota</taxon>
        <taxon>Stenosarchaea group</taxon>
        <taxon>Halobacteria</taxon>
        <taxon>Halobacteriales</taxon>
        <taxon>Natrialbaceae</taxon>
        <taxon>Natrinema</taxon>
    </lineage>
</organism>
<dbReference type="EC" id="5.6.2.4" evidence="7"/>
<proteinExistence type="predicted"/>
<evidence type="ECO:0000256" key="3">
    <source>
        <dbReference type="ARBA" id="ARBA00022806"/>
    </source>
</evidence>
<dbReference type="EMBL" id="CP040330">
    <property type="protein sequence ID" value="QCS41302.1"/>
    <property type="molecule type" value="Genomic_DNA"/>
</dbReference>
<dbReference type="Gene3D" id="3.40.50.300">
    <property type="entry name" value="P-loop containing nucleotide triphosphate hydrolases"/>
    <property type="match status" value="2"/>
</dbReference>
<keyword evidence="1" id="KW-0547">Nucleotide-binding</keyword>
<dbReference type="GO" id="GO:0016787">
    <property type="term" value="F:hydrolase activity"/>
    <property type="evidence" value="ECO:0007669"/>
    <property type="project" value="UniProtKB-KW"/>
</dbReference>
<evidence type="ECO:0000256" key="4">
    <source>
        <dbReference type="ARBA" id="ARBA00022840"/>
    </source>
</evidence>
<dbReference type="InterPro" id="IPR014017">
    <property type="entry name" value="DNA_helicase_UvrD-like_C"/>
</dbReference>
<evidence type="ECO:0000256" key="6">
    <source>
        <dbReference type="ARBA" id="ARBA00034617"/>
    </source>
</evidence>
<evidence type="ECO:0000313" key="12">
    <source>
        <dbReference type="Proteomes" id="UP000302218"/>
    </source>
</evidence>
<dbReference type="Proteomes" id="UP000302218">
    <property type="component" value="Chromosome"/>
</dbReference>
<evidence type="ECO:0000259" key="10">
    <source>
        <dbReference type="Pfam" id="PF13361"/>
    </source>
</evidence>